<feature type="region of interest" description="Disordered" evidence="6">
    <location>
        <begin position="524"/>
        <end position="548"/>
    </location>
</feature>
<feature type="region of interest" description="Disordered" evidence="6">
    <location>
        <begin position="886"/>
        <end position="917"/>
    </location>
</feature>
<comment type="subcellular location">
    <subcellularLocation>
        <location evidence="1">Nucleus</location>
    </subcellularLocation>
</comment>
<dbReference type="EMBL" id="KE145368">
    <property type="protein sequence ID" value="EPE28343.1"/>
    <property type="molecule type" value="Genomic_DNA"/>
</dbReference>
<proteinExistence type="predicted"/>
<feature type="compositionally biased region" description="Polar residues" evidence="6">
    <location>
        <begin position="213"/>
        <end position="225"/>
    </location>
</feature>
<keyword evidence="4" id="KW-0804">Transcription</keyword>
<dbReference type="GO" id="GO:0008270">
    <property type="term" value="F:zinc ion binding"/>
    <property type="evidence" value="ECO:0007669"/>
    <property type="project" value="InterPro"/>
</dbReference>
<feature type="compositionally biased region" description="Basic and acidic residues" evidence="6">
    <location>
        <begin position="537"/>
        <end position="548"/>
    </location>
</feature>
<dbReference type="Gene3D" id="4.10.240.10">
    <property type="entry name" value="Zn(2)-C6 fungal-type DNA-binding domain"/>
    <property type="match status" value="1"/>
</dbReference>
<evidence type="ECO:0000256" key="6">
    <source>
        <dbReference type="SAM" id="MobiDB-lite"/>
    </source>
</evidence>
<dbReference type="InterPro" id="IPR007219">
    <property type="entry name" value="XnlR_reg_dom"/>
</dbReference>
<keyword evidence="9" id="KW-1185">Reference proteome</keyword>
<dbReference type="PROSITE" id="PS50048">
    <property type="entry name" value="ZN2_CY6_FUNGAL_2"/>
    <property type="match status" value="1"/>
</dbReference>
<evidence type="ECO:0000256" key="4">
    <source>
        <dbReference type="ARBA" id="ARBA00023163"/>
    </source>
</evidence>
<dbReference type="OMA" id="AAFVCLY"/>
<evidence type="ECO:0000313" key="9">
    <source>
        <dbReference type="Proteomes" id="UP000016922"/>
    </source>
</evidence>
<reference evidence="8 9" key="1">
    <citation type="journal article" date="2013" name="BMC Genomics">
        <title>Genomics-driven discovery of the pneumocandin biosynthetic gene cluster in the fungus Glarea lozoyensis.</title>
        <authorList>
            <person name="Chen L."/>
            <person name="Yue Q."/>
            <person name="Zhang X."/>
            <person name="Xiang M."/>
            <person name="Wang C."/>
            <person name="Li S."/>
            <person name="Che Y."/>
            <person name="Ortiz-Lopez F.J."/>
            <person name="Bills G.F."/>
            <person name="Liu X."/>
            <person name="An Z."/>
        </authorList>
    </citation>
    <scope>NUCLEOTIDE SEQUENCE [LARGE SCALE GENOMIC DNA]</scope>
    <source>
        <strain evidence="9">ATCC 20868 / MF5171</strain>
    </source>
</reference>
<keyword evidence="3" id="KW-0805">Transcription regulation</keyword>
<evidence type="ECO:0000256" key="1">
    <source>
        <dbReference type="ARBA" id="ARBA00004123"/>
    </source>
</evidence>
<dbReference type="RefSeq" id="XP_008084251.1">
    <property type="nucleotide sequence ID" value="XM_008086060.1"/>
</dbReference>
<dbReference type="Proteomes" id="UP000016922">
    <property type="component" value="Unassembled WGS sequence"/>
</dbReference>
<feature type="compositionally biased region" description="Low complexity" evidence="6">
    <location>
        <begin position="903"/>
        <end position="913"/>
    </location>
</feature>
<dbReference type="GO" id="GO:0000981">
    <property type="term" value="F:DNA-binding transcription factor activity, RNA polymerase II-specific"/>
    <property type="evidence" value="ECO:0007669"/>
    <property type="project" value="InterPro"/>
</dbReference>
<keyword evidence="8" id="KW-0238">DNA-binding</keyword>
<sequence>MLGYGKSSPLSSPHRLQARALAIQATRRPLSLVRLHLDWKQHQHPAAHPASSHCHTSKATTSSHQSALPSVATFTLVLPTYFLRTSPHLLLSLPSSVSPRHHPAFETPAFRPYFFAVATASSTVYSWEASRLRAAAVGQTAIPTSPSQTPAARQILNICRWATPSLTPRKDLHSITFQLPIRPQFPGLKRTLTATIPSPHSLAAILSPSAPSEDTTNSTSRASTPKRTHAEAFSAELAYLHPTSPTQHRASIASVSAPSPGSRAPDDGSAGSTRSLEEKKPQKMVRSSIACVKCRRSKVKCVNTGVNSVCKSCAQNNRECTYPVAGSMPTPKRNEASAGIKIEKGEEGESKKRIRKQAEDSVRRNSTRIVDGPLDSPVLNKKVWDELYAIFKLHFSTEMPFLHPPSFRIRFKQVAYPRDPSIPSSEIQEGKLLLLGVLALTARYHPELEALHGGPLNASEYYAEALQAALAGPISKIFTVQSLEVIQAALMLSLYEWGQTRGLTAWMYVGNAIRLAQSMGLPYEDDTGPQSNSYPKNDTHKNGTESEMITDKEVRRRTWWSCFVMDRMLAAGKCRPTMIDVDKLRIQLPCSDDRFLFKKATRTDVLKANFKREGTEPINNEGVLGWYIRLVEIFGRFSVWSYSGGRRTETQPPWHPSTTFYQIRTDLEEFHHALPPSLTFTPENLSAHIEGPGATAYASLHTLYLLCLIMLHREYFPFIPLACKGPNGPLDEPTFSPSRFPPPPNFWKDSAETVFKAARDIIEIVTTLRDDDALPQSAQIGFAIFQAAFVCLYSSYFEQMDTGRYVHPGTKHRNKRWTDTAAELVRDMVPRLSMMKRYQETLQKTGEFFANASSQYHNHIAGGEKPASYSGGGADQYKSRERDLKEYGGLSDPADRRSRASTDDATASSNGDAMVGVETPRSMGWQTVNMPDADDRLKYEVSLGYGAQSNNYPVQAHQAHLVNNGHPAPLLNSPYGNGATPHYSHTQPPHHATSYPTSVAHHTSQPGMAPPPQQSGIWPIEKQLDWTKHHHQINFSSAFDNFGQATMMVEDDWQGLQPTNYIQAIHNVNGWAPDRVPSPSHSTKRNEAGYVQT</sequence>
<evidence type="ECO:0000313" key="8">
    <source>
        <dbReference type="EMBL" id="EPE28343.1"/>
    </source>
</evidence>
<keyword evidence="2" id="KW-0479">Metal-binding</keyword>
<dbReference type="Pfam" id="PF04082">
    <property type="entry name" value="Fungal_trans"/>
    <property type="match status" value="1"/>
</dbReference>
<dbReference type="InterPro" id="IPR001138">
    <property type="entry name" value="Zn2Cys6_DnaBD"/>
</dbReference>
<dbReference type="CDD" id="cd00067">
    <property type="entry name" value="GAL4"/>
    <property type="match status" value="1"/>
</dbReference>
<feature type="region of interest" description="Disordered" evidence="6">
    <location>
        <begin position="860"/>
        <end position="879"/>
    </location>
</feature>
<feature type="region of interest" description="Disordered" evidence="6">
    <location>
        <begin position="1074"/>
        <end position="1093"/>
    </location>
</feature>
<dbReference type="GO" id="GO:0006351">
    <property type="term" value="P:DNA-templated transcription"/>
    <property type="evidence" value="ECO:0007669"/>
    <property type="project" value="InterPro"/>
</dbReference>
<dbReference type="PANTHER" id="PTHR47338:SF5">
    <property type="entry name" value="ZN(II)2CYS6 TRANSCRIPTION FACTOR (EUROFUNG)"/>
    <property type="match status" value="1"/>
</dbReference>
<dbReference type="CDD" id="cd12148">
    <property type="entry name" value="fungal_TF_MHR"/>
    <property type="match status" value="1"/>
</dbReference>
<feature type="compositionally biased region" description="Polar residues" evidence="6">
    <location>
        <begin position="994"/>
        <end position="1006"/>
    </location>
</feature>
<dbReference type="GO" id="GO:0003677">
    <property type="term" value="F:DNA binding"/>
    <property type="evidence" value="ECO:0007669"/>
    <property type="project" value="UniProtKB-KW"/>
</dbReference>
<feature type="region of interest" description="Disordered" evidence="6">
    <location>
        <begin position="975"/>
        <end position="1013"/>
    </location>
</feature>
<dbReference type="AlphaFoldDB" id="S3DPH8"/>
<organism evidence="8 9">
    <name type="scientific">Glarea lozoyensis (strain ATCC 20868 / MF5171)</name>
    <dbReference type="NCBI Taxonomy" id="1116229"/>
    <lineage>
        <taxon>Eukaryota</taxon>
        <taxon>Fungi</taxon>
        <taxon>Dikarya</taxon>
        <taxon>Ascomycota</taxon>
        <taxon>Pezizomycotina</taxon>
        <taxon>Leotiomycetes</taxon>
        <taxon>Helotiales</taxon>
        <taxon>Helotiaceae</taxon>
        <taxon>Glarea</taxon>
    </lineage>
</organism>
<dbReference type="HOGENOM" id="CLU_005024_0_0_1"/>
<evidence type="ECO:0000256" key="2">
    <source>
        <dbReference type="ARBA" id="ARBA00022723"/>
    </source>
</evidence>
<gene>
    <name evidence="8" type="ORF">GLAREA_09463</name>
</gene>
<dbReference type="GO" id="GO:0005634">
    <property type="term" value="C:nucleus"/>
    <property type="evidence" value="ECO:0007669"/>
    <property type="project" value="UniProtKB-SubCell"/>
</dbReference>
<name>S3DPH8_GLAL2</name>
<dbReference type="GeneID" id="19468511"/>
<feature type="domain" description="Zn(2)-C6 fungal-type" evidence="7">
    <location>
        <begin position="290"/>
        <end position="322"/>
    </location>
</feature>
<evidence type="ECO:0000256" key="5">
    <source>
        <dbReference type="ARBA" id="ARBA00023242"/>
    </source>
</evidence>
<dbReference type="InterPro" id="IPR036864">
    <property type="entry name" value="Zn2-C6_fun-type_DNA-bd_sf"/>
</dbReference>
<dbReference type="PROSITE" id="PS00463">
    <property type="entry name" value="ZN2_CY6_FUNGAL_1"/>
    <property type="match status" value="1"/>
</dbReference>
<feature type="region of interest" description="Disordered" evidence="6">
    <location>
        <begin position="244"/>
        <end position="282"/>
    </location>
</feature>
<dbReference type="SMART" id="SM00906">
    <property type="entry name" value="Fungal_trans"/>
    <property type="match status" value="1"/>
</dbReference>
<feature type="region of interest" description="Disordered" evidence="6">
    <location>
        <begin position="204"/>
        <end position="228"/>
    </location>
</feature>
<dbReference type="PANTHER" id="PTHR47338">
    <property type="entry name" value="ZN(II)2CYS6 TRANSCRIPTION FACTOR (EUROFUNG)-RELATED"/>
    <property type="match status" value="1"/>
</dbReference>
<accession>S3DPH8</accession>
<feature type="compositionally biased region" description="Basic and acidic residues" evidence="6">
    <location>
        <begin position="893"/>
        <end position="902"/>
    </location>
</feature>
<feature type="compositionally biased region" description="Polar residues" evidence="6">
    <location>
        <begin position="244"/>
        <end position="259"/>
    </location>
</feature>
<dbReference type="InterPro" id="IPR050815">
    <property type="entry name" value="TF_fung"/>
</dbReference>
<evidence type="ECO:0000259" key="7">
    <source>
        <dbReference type="PROSITE" id="PS50048"/>
    </source>
</evidence>
<dbReference type="KEGG" id="glz:GLAREA_09463"/>
<dbReference type="SMART" id="SM00066">
    <property type="entry name" value="GAL4"/>
    <property type="match status" value="1"/>
</dbReference>
<dbReference type="OrthoDB" id="5370478at2759"/>
<keyword evidence="5" id="KW-0539">Nucleus</keyword>
<dbReference type="SUPFAM" id="SSF57701">
    <property type="entry name" value="Zn2/Cys6 DNA-binding domain"/>
    <property type="match status" value="1"/>
</dbReference>
<dbReference type="Pfam" id="PF00172">
    <property type="entry name" value="Zn_clus"/>
    <property type="match status" value="1"/>
</dbReference>
<protein>
    <submittedName>
        <fullName evidence="8">Zn2/Cys6 DNA-binding protein</fullName>
    </submittedName>
</protein>
<evidence type="ECO:0000256" key="3">
    <source>
        <dbReference type="ARBA" id="ARBA00023015"/>
    </source>
</evidence>
<dbReference type="eggNOG" id="ENOG502QS5N">
    <property type="taxonomic scope" value="Eukaryota"/>
</dbReference>